<feature type="region of interest" description="Disordered" evidence="1">
    <location>
        <begin position="211"/>
        <end position="234"/>
    </location>
</feature>
<accession>A0ABW3UTL8</accession>
<proteinExistence type="predicted"/>
<gene>
    <name evidence="2" type="ORF">ACFQ4B_26755</name>
</gene>
<keyword evidence="3" id="KW-1185">Reference proteome</keyword>
<evidence type="ECO:0000313" key="2">
    <source>
        <dbReference type="EMBL" id="MFD1223727.1"/>
    </source>
</evidence>
<protein>
    <submittedName>
        <fullName evidence="2">Uncharacterized protein</fullName>
    </submittedName>
</protein>
<dbReference type="EMBL" id="JBHTLU010000036">
    <property type="protein sequence ID" value="MFD1223727.1"/>
    <property type="molecule type" value="Genomic_DNA"/>
</dbReference>
<sequence>MRAELKQTVESIIRDILQSMREEAVERRKVLYVFCDSTAHEAFTDHFIMLARHGICHDILFLDGETSSWLGLHKIECGGAGKIIAADEFAPAPLEVPLEYDGIVIPEIDLDNAARAAAGLKGTVKSELILSALLLNKFVLIGDDAPGIKRADRRTLQTLTLPKPYQALFEKYKSELQVLGAEFAPQKQLAEQVVSRCTKLSGDKGMAVSAADSHQPAVSAKKVDGREGAGNEAASDGSVVFEGRLITADWVQQLARDGSASRIVISRRTLISPLAGDVLKAAGVSLQYADQG</sequence>
<evidence type="ECO:0000313" key="3">
    <source>
        <dbReference type="Proteomes" id="UP001597180"/>
    </source>
</evidence>
<dbReference type="Proteomes" id="UP001597180">
    <property type="component" value="Unassembled WGS sequence"/>
</dbReference>
<organism evidence="2 3">
    <name type="scientific">Paenibacillus vulneris</name>
    <dbReference type="NCBI Taxonomy" id="1133364"/>
    <lineage>
        <taxon>Bacteria</taxon>
        <taxon>Bacillati</taxon>
        <taxon>Bacillota</taxon>
        <taxon>Bacilli</taxon>
        <taxon>Bacillales</taxon>
        <taxon>Paenibacillaceae</taxon>
        <taxon>Paenibacillus</taxon>
    </lineage>
</organism>
<reference evidence="3" key="1">
    <citation type="journal article" date="2019" name="Int. J. Syst. Evol. Microbiol.">
        <title>The Global Catalogue of Microorganisms (GCM) 10K type strain sequencing project: providing services to taxonomists for standard genome sequencing and annotation.</title>
        <authorList>
            <consortium name="The Broad Institute Genomics Platform"/>
            <consortium name="The Broad Institute Genome Sequencing Center for Infectious Disease"/>
            <person name="Wu L."/>
            <person name="Ma J."/>
        </authorList>
    </citation>
    <scope>NUCLEOTIDE SEQUENCE [LARGE SCALE GENOMIC DNA]</scope>
    <source>
        <strain evidence="3">CCUG 53270</strain>
    </source>
</reference>
<dbReference type="RefSeq" id="WP_345587846.1">
    <property type="nucleotide sequence ID" value="NZ_BAABJG010000014.1"/>
</dbReference>
<evidence type="ECO:0000256" key="1">
    <source>
        <dbReference type="SAM" id="MobiDB-lite"/>
    </source>
</evidence>
<name>A0ABW3UTL8_9BACL</name>
<comment type="caution">
    <text evidence="2">The sequence shown here is derived from an EMBL/GenBank/DDBJ whole genome shotgun (WGS) entry which is preliminary data.</text>
</comment>